<dbReference type="RefSeq" id="WP_044617646.1">
    <property type="nucleotide sequence ID" value="NZ_CP007142.1"/>
</dbReference>
<feature type="domain" description="Malonyl-CoA:ACP transacylase (MAT)" evidence="8">
    <location>
        <begin position="7"/>
        <end position="299"/>
    </location>
</feature>
<dbReference type="InterPro" id="IPR016036">
    <property type="entry name" value="Malonyl_transacylase_ACP-bd"/>
</dbReference>
<reference evidence="9 10" key="1">
    <citation type="submission" date="2014-01" db="EMBL/GenBank/DDBJ databases">
        <title>Full genme sequencing of cellulolytic bacterium Gynuella sunshinyii YC6258T gen. nov., sp. nov.</title>
        <authorList>
            <person name="Khan H."/>
            <person name="Chung E.J."/>
            <person name="Chung Y.R."/>
        </authorList>
    </citation>
    <scope>NUCLEOTIDE SEQUENCE [LARGE SCALE GENOMIC DNA]</scope>
    <source>
        <strain evidence="9 10">YC6258</strain>
    </source>
</reference>
<keyword evidence="10" id="KW-1185">Reference proteome</keyword>
<dbReference type="SUPFAM" id="SSF52151">
    <property type="entry name" value="FabD/lysophospholipase-like"/>
    <property type="match status" value="1"/>
</dbReference>
<name>A0A0C5VY67_9GAMM</name>
<dbReference type="Pfam" id="PF00698">
    <property type="entry name" value="Acyl_transf_1"/>
    <property type="match status" value="1"/>
</dbReference>
<feature type="active site" evidence="7">
    <location>
        <position position="201"/>
    </location>
</feature>
<evidence type="ECO:0000256" key="2">
    <source>
        <dbReference type="ARBA" id="ARBA00018953"/>
    </source>
</evidence>
<dbReference type="GO" id="GO:0006633">
    <property type="term" value="P:fatty acid biosynthetic process"/>
    <property type="evidence" value="ECO:0007669"/>
    <property type="project" value="TreeGrafter"/>
</dbReference>
<evidence type="ECO:0000256" key="6">
    <source>
        <dbReference type="PIRNR" id="PIRNR000446"/>
    </source>
</evidence>
<dbReference type="InterPro" id="IPR004410">
    <property type="entry name" value="Malonyl_CoA-ACP_transAc_FabD"/>
</dbReference>
<dbReference type="Gene3D" id="3.40.366.10">
    <property type="entry name" value="Malonyl-Coenzyme A Acyl Carrier Protein, domain 2"/>
    <property type="match status" value="1"/>
</dbReference>
<proteinExistence type="inferred from homology"/>
<dbReference type="PATRIC" id="fig|1445510.3.peg.3247"/>
<dbReference type="HOGENOM" id="CLU_030558_0_0_6"/>
<dbReference type="NCBIfam" id="TIGR00128">
    <property type="entry name" value="fabD"/>
    <property type="match status" value="1"/>
</dbReference>
<evidence type="ECO:0000256" key="1">
    <source>
        <dbReference type="ARBA" id="ARBA00013258"/>
    </source>
</evidence>
<evidence type="ECO:0000256" key="4">
    <source>
        <dbReference type="ARBA" id="ARBA00023315"/>
    </source>
</evidence>
<dbReference type="EC" id="2.3.1.39" evidence="1 6"/>
<dbReference type="Gene3D" id="3.30.70.250">
    <property type="entry name" value="Malonyl-CoA ACP transacylase, ACP-binding"/>
    <property type="match status" value="1"/>
</dbReference>
<keyword evidence="4 6" id="KW-0012">Acyltransferase</keyword>
<dbReference type="SUPFAM" id="SSF55048">
    <property type="entry name" value="Probable ACP-binding domain of malonyl-CoA ACP transacylase"/>
    <property type="match status" value="1"/>
</dbReference>
<accession>A0A0C5VY67</accession>
<evidence type="ECO:0000313" key="10">
    <source>
        <dbReference type="Proteomes" id="UP000032266"/>
    </source>
</evidence>
<evidence type="ECO:0000313" key="9">
    <source>
        <dbReference type="EMBL" id="AJQ95319.1"/>
    </source>
</evidence>
<sequence>MTKIAFVFPGQGSQHVGMLAQLAESESLIHSTYDEASTVLGYDLWQLVQSGPEELLNQTDKTQPSLLVASVALWRIWQAKHGTAPLFMSGHSLGEYSALVCAGALSFADAVSLVELRGQFMQSAVPVGAGAMAAIIGLDDSVILDACAEASEGLVVEAVNFNSPGQVVIAGQKEAVDRAMQICKDRGAKRALPLSVSAPSHCQLMKPAAEQLAGKLESISISVPEIPVVQNVCAAVESDPEKIKANLVEQLFKPVLWVDCVTYMVSQGVEATIECGPGKVLSGLNKRIHKPLQTLAINDVTGIEAALKLGE</sequence>
<dbReference type="KEGG" id="gsn:YC6258_03283"/>
<comment type="similarity">
    <text evidence="6">Belongs to the fabD family.</text>
</comment>
<organism evidence="9 10">
    <name type="scientific">Gynuella sunshinyii YC6258</name>
    <dbReference type="NCBI Taxonomy" id="1445510"/>
    <lineage>
        <taxon>Bacteria</taxon>
        <taxon>Pseudomonadati</taxon>
        <taxon>Pseudomonadota</taxon>
        <taxon>Gammaproteobacteria</taxon>
        <taxon>Oceanospirillales</taxon>
        <taxon>Saccharospirillaceae</taxon>
        <taxon>Gynuella</taxon>
    </lineage>
</organism>
<dbReference type="PANTHER" id="PTHR42681">
    <property type="entry name" value="MALONYL-COA-ACYL CARRIER PROTEIN TRANSACYLASE, MITOCHONDRIAL"/>
    <property type="match status" value="1"/>
</dbReference>
<gene>
    <name evidence="9" type="ORF">YC6258_03283</name>
</gene>
<dbReference type="InterPro" id="IPR014043">
    <property type="entry name" value="Acyl_transferase_dom"/>
</dbReference>
<dbReference type="EMBL" id="CP007142">
    <property type="protein sequence ID" value="AJQ95319.1"/>
    <property type="molecule type" value="Genomic_DNA"/>
</dbReference>
<dbReference type="FunFam" id="3.30.70.250:FF:000001">
    <property type="entry name" value="Malonyl CoA-acyl carrier protein transacylase"/>
    <property type="match status" value="1"/>
</dbReference>
<comment type="catalytic activity">
    <reaction evidence="5 6">
        <text>holo-[ACP] + malonyl-CoA = malonyl-[ACP] + CoA</text>
        <dbReference type="Rhea" id="RHEA:41792"/>
        <dbReference type="Rhea" id="RHEA-COMP:9623"/>
        <dbReference type="Rhea" id="RHEA-COMP:9685"/>
        <dbReference type="ChEBI" id="CHEBI:57287"/>
        <dbReference type="ChEBI" id="CHEBI:57384"/>
        <dbReference type="ChEBI" id="CHEBI:64479"/>
        <dbReference type="ChEBI" id="CHEBI:78449"/>
        <dbReference type="EC" id="2.3.1.39"/>
    </reaction>
</comment>
<dbReference type="InterPro" id="IPR001227">
    <property type="entry name" value="Ac_transferase_dom_sf"/>
</dbReference>
<dbReference type="InterPro" id="IPR050858">
    <property type="entry name" value="Mal-CoA-ACP_Trans/PKS_FabD"/>
</dbReference>
<dbReference type="SMART" id="SM00827">
    <property type="entry name" value="PKS_AT"/>
    <property type="match status" value="1"/>
</dbReference>
<dbReference type="InterPro" id="IPR016035">
    <property type="entry name" value="Acyl_Trfase/lysoPLipase"/>
</dbReference>
<evidence type="ECO:0000256" key="7">
    <source>
        <dbReference type="PIRSR" id="PIRSR000446-1"/>
    </source>
</evidence>
<evidence type="ECO:0000256" key="5">
    <source>
        <dbReference type="ARBA" id="ARBA00048462"/>
    </source>
</evidence>
<dbReference type="AlphaFoldDB" id="A0A0C5VY67"/>
<dbReference type="GO" id="GO:0005829">
    <property type="term" value="C:cytosol"/>
    <property type="evidence" value="ECO:0007669"/>
    <property type="project" value="TreeGrafter"/>
</dbReference>
<dbReference type="OrthoDB" id="9808564at2"/>
<dbReference type="STRING" id="1445510.YC6258_03283"/>
<protein>
    <recommendedName>
        <fullName evidence="2 6">Malonyl CoA-acyl carrier protein transacylase</fullName>
        <ecNumber evidence="1 6">2.3.1.39</ecNumber>
    </recommendedName>
</protein>
<evidence type="ECO:0000259" key="8">
    <source>
        <dbReference type="SMART" id="SM00827"/>
    </source>
</evidence>
<dbReference type="InterPro" id="IPR024925">
    <property type="entry name" value="Malonyl_CoA-ACP_transAc"/>
</dbReference>
<dbReference type="PIRSF" id="PIRSF000446">
    <property type="entry name" value="Mct"/>
    <property type="match status" value="1"/>
</dbReference>
<dbReference type="PANTHER" id="PTHR42681:SF1">
    <property type="entry name" value="MALONYL-COA-ACYL CARRIER PROTEIN TRANSACYLASE, MITOCHONDRIAL"/>
    <property type="match status" value="1"/>
</dbReference>
<evidence type="ECO:0000256" key="3">
    <source>
        <dbReference type="ARBA" id="ARBA00022679"/>
    </source>
</evidence>
<keyword evidence="3 6" id="KW-0808">Transferase</keyword>
<dbReference type="Proteomes" id="UP000032266">
    <property type="component" value="Chromosome"/>
</dbReference>
<dbReference type="GO" id="GO:0004314">
    <property type="term" value="F:[acyl-carrier-protein] S-malonyltransferase activity"/>
    <property type="evidence" value="ECO:0007669"/>
    <property type="project" value="UniProtKB-EC"/>
</dbReference>
<feature type="active site" evidence="7">
    <location>
        <position position="92"/>
    </location>
</feature>